<evidence type="ECO:0000313" key="5">
    <source>
        <dbReference type="Proteomes" id="UP000011524"/>
    </source>
</evidence>
<dbReference type="STRING" id="1227453.C444_21151"/>
<comment type="caution">
    <text evidence="4">The sequence shown here is derived from an EMBL/GenBank/DDBJ whole genome shotgun (WGS) entry which is preliminary data.</text>
</comment>
<sequence>MEETEDAPAFHELPVEEVRAITADVFSVEEPESVGEVINETIDGPGGDLDVRIYLPVGDQPFPITMFFHGGGFVSGSLDSHDEFCRRIANTVDIGVVAVEYRLAPEHPFPAAVEDAYAATEWVAESGSEYGLDTDNLAVAGDSAGGNLAAVVSQMARDRNGPSIAHQVLLYPPVSADQDWDSMEENGQGYFITTEDLAWFDDKYFEDEIDQMNVYASPLLTADLRDLPPATLVTGGFDPLRDEGIAYAERLKEAGVEVSHYHYDDVIHAFVQMAAAPFEFDPSQEALADIGADLESALK</sequence>
<accession>M0L1U5</accession>
<dbReference type="PANTHER" id="PTHR48081">
    <property type="entry name" value="AB HYDROLASE SUPERFAMILY PROTEIN C4A8.06C"/>
    <property type="match status" value="1"/>
</dbReference>
<dbReference type="Proteomes" id="UP000011524">
    <property type="component" value="Unassembled WGS sequence"/>
</dbReference>
<evidence type="ECO:0000259" key="3">
    <source>
        <dbReference type="Pfam" id="PF07859"/>
    </source>
</evidence>
<dbReference type="SUPFAM" id="SSF53474">
    <property type="entry name" value="alpha/beta-Hydrolases"/>
    <property type="match status" value="1"/>
</dbReference>
<dbReference type="Pfam" id="PF07859">
    <property type="entry name" value="Abhydrolase_3"/>
    <property type="match status" value="1"/>
</dbReference>
<evidence type="ECO:0000313" key="4">
    <source>
        <dbReference type="EMBL" id="EMA27053.1"/>
    </source>
</evidence>
<dbReference type="PROSITE" id="PS01174">
    <property type="entry name" value="LIPASE_GDXG_SER"/>
    <property type="match status" value="1"/>
</dbReference>
<protein>
    <submittedName>
        <fullName evidence="4">Alpha/beta hydrolase</fullName>
    </submittedName>
</protein>
<gene>
    <name evidence="4" type="ORF">C444_21151</name>
</gene>
<dbReference type="ESTHER" id="haljp-m0l1u5">
    <property type="family name" value="Hormone-sensitive_lipase_like"/>
</dbReference>
<reference evidence="4 5" key="1">
    <citation type="journal article" date="2014" name="PLoS Genet.">
        <title>Phylogenetically driven sequencing of extremely halophilic archaea reveals strategies for static and dynamic osmo-response.</title>
        <authorList>
            <person name="Becker E.A."/>
            <person name="Seitzer P.M."/>
            <person name="Tritt A."/>
            <person name="Larsen D."/>
            <person name="Krusor M."/>
            <person name="Yao A.I."/>
            <person name="Wu D."/>
            <person name="Madern D."/>
            <person name="Eisen J.A."/>
            <person name="Darling A.E."/>
            <person name="Facciotti M.T."/>
        </authorList>
    </citation>
    <scope>NUCLEOTIDE SEQUENCE [LARGE SCALE GENOMIC DNA]</scope>
    <source>
        <strain evidence="5">ATCC 49778 / DSM 6131 / JCM 7785 / NBRC 101032 / NCIMB 13157 / TR-1</strain>
    </source>
</reference>
<dbReference type="PATRIC" id="fig|1227453.3.peg.4154"/>
<dbReference type="GO" id="GO:0016787">
    <property type="term" value="F:hydrolase activity"/>
    <property type="evidence" value="ECO:0007669"/>
    <property type="project" value="UniProtKB-KW"/>
</dbReference>
<name>M0L1U5_HALJT</name>
<dbReference type="Gene3D" id="3.40.50.1820">
    <property type="entry name" value="alpha/beta hydrolase"/>
    <property type="match status" value="1"/>
</dbReference>
<feature type="domain" description="Alpha/beta hydrolase fold-3" evidence="3">
    <location>
        <begin position="66"/>
        <end position="271"/>
    </location>
</feature>
<dbReference type="AlphaFoldDB" id="M0L1U5"/>
<evidence type="ECO:0000256" key="1">
    <source>
        <dbReference type="ARBA" id="ARBA00010515"/>
    </source>
</evidence>
<dbReference type="PANTHER" id="PTHR48081:SF8">
    <property type="entry name" value="ALPHA_BETA HYDROLASE FOLD-3 DOMAIN-CONTAINING PROTEIN-RELATED"/>
    <property type="match status" value="1"/>
</dbReference>
<evidence type="ECO:0000256" key="2">
    <source>
        <dbReference type="ARBA" id="ARBA00022801"/>
    </source>
</evidence>
<organism evidence="4 5">
    <name type="scientific">Haloarcula japonica (strain ATCC 49778 / DSM 6131 / JCM 7785 / NBRC 101032 / NCIMB 13157 / TR-1)</name>
    <dbReference type="NCBI Taxonomy" id="1227453"/>
    <lineage>
        <taxon>Archaea</taxon>
        <taxon>Methanobacteriati</taxon>
        <taxon>Methanobacteriota</taxon>
        <taxon>Stenosarchaea group</taxon>
        <taxon>Halobacteria</taxon>
        <taxon>Halobacteriales</taxon>
        <taxon>Haloarculaceae</taxon>
        <taxon>Haloarcula</taxon>
    </lineage>
</organism>
<dbReference type="InterPro" id="IPR033140">
    <property type="entry name" value="Lipase_GDXG_put_SER_AS"/>
</dbReference>
<dbReference type="InterPro" id="IPR050300">
    <property type="entry name" value="GDXG_lipolytic_enzyme"/>
</dbReference>
<keyword evidence="2 4" id="KW-0378">Hydrolase</keyword>
<dbReference type="InterPro" id="IPR013094">
    <property type="entry name" value="AB_hydrolase_3"/>
</dbReference>
<comment type="similarity">
    <text evidence="1">Belongs to the 'GDXG' lipolytic enzyme family.</text>
</comment>
<dbReference type="FunFam" id="3.40.50.1820:FF:000089">
    <property type="entry name" value="Alpha/beta hydrolase"/>
    <property type="match status" value="1"/>
</dbReference>
<dbReference type="InterPro" id="IPR029058">
    <property type="entry name" value="AB_hydrolase_fold"/>
</dbReference>
<proteinExistence type="inferred from homology"/>
<keyword evidence="5" id="KW-1185">Reference proteome</keyword>
<dbReference type="eggNOG" id="arCOG02638">
    <property type="taxonomic scope" value="Archaea"/>
</dbReference>
<dbReference type="EMBL" id="AOLY01000047">
    <property type="protein sequence ID" value="EMA27053.1"/>
    <property type="molecule type" value="Genomic_DNA"/>
</dbReference>